<accession>A0ABR9IZK4</accession>
<dbReference type="EMBL" id="JADBEC010000002">
    <property type="protein sequence ID" value="MBE1508647.1"/>
    <property type="molecule type" value="Genomic_DNA"/>
</dbReference>
<reference evidence="1 2" key="1">
    <citation type="submission" date="2020-10" db="EMBL/GenBank/DDBJ databases">
        <title>Sequencing the genomes of 1000 actinobacteria strains.</title>
        <authorList>
            <person name="Klenk H.-P."/>
        </authorList>
    </citation>
    <scope>NUCLEOTIDE SEQUENCE [LARGE SCALE GENOMIC DNA]</scope>
    <source>
        <strain evidence="1 2">DSM 7307</strain>
    </source>
</reference>
<protein>
    <submittedName>
        <fullName evidence="1">Uncharacterized protein</fullName>
    </submittedName>
</protein>
<organism evidence="1 2">
    <name type="scientific">Rhizobium viscosum</name>
    <name type="common">Arthrobacter viscosus</name>
    <dbReference type="NCBI Taxonomy" id="1673"/>
    <lineage>
        <taxon>Bacteria</taxon>
        <taxon>Pseudomonadati</taxon>
        <taxon>Pseudomonadota</taxon>
        <taxon>Alphaproteobacteria</taxon>
        <taxon>Hyphomicrobiales</taxon>
        <taxon>Rhizobiaceae</taxon>
        <taxon>Rhizobium/Agrobacterium group</taxon>
        <taxon>Rhizobium</taxon>
    </lineage>
</organism>
<proteinExistence type="predicted"/>
<evidence type="ECO:0000313" key="2">
    <source>
        <dbReference type="Proteomes" id="UP000620262"/>
    </source>
</evidence>
<evidence type="ECO:0000313" key="1">
    <source>
        <dbReference type="EMBL" id="MBE1508647.1"/>
    </source>
</evidence>
<dbReference type="Proteomes" id="UP000620262">
    <property type="component" value="Unassembled WGS sequence"/>
</dbReference>
<name>A0ABR9IZK4_RHIVS</name>
<comment type="caution">
    <text evidence="1">The sequence shown here is derived from an EMBL/GenBank/DDBJ whole genome shotgun (WGS) entry which is preliminary data.</text>
</comment>
<sequence length="36" mass="4227">MSGNNFRFWTPSEPSLAGQHQQRWWVEQPVAKLIAE</sequence>
<keyword evidence="2" id="KW-1185">Reference proteome</keyword>
<gene>
    <name evidence="1" type="ORF">H4W29_005892</name>
</gene>